<dbReference type="PROSITE" id="PS50181">
    <property type="entry name" value="FBOX"/>
    <property type="match status" value="1"/>
</dbReference>
<dbReference type="Pfam" id="PF12937">
    <property type="entry name" value="F-box-like"/>
    <property type="match status" value="1"/>
</dbReference>
<dbReference type="CDD" id="cd09917">
    <property type="entry name" value="F-box_SF"/>
    <property type="match status" value="1"/>
</dbReference>
<organism evidence="3 4">
    <name type="scientific">Kwoniella newhampshirensis</name>
    <dbReference type="NCBI Taxonomy" id="1651941"/>
    <lineage>
        <taxon>Eukaryota</taxon>
        <taxon>Fungi</taxon>
        <taxon>Dikarya</taxon>
        <taxon>Basidiomycota</taxon>
        <taxon>Agaricomycotina</taxon>
        <taxon>Tremellomycetes</taxon>
        <taxon>Tremellales</taxon>
        <taxon>Cryptococcaceae</taxon>
        <taxon>Kwoniella</taxon>
    </lineage>
</organism>
<dbReference type="AlphaFoldDB" id="A0AAW0Z389"/>
<comment type="caution">
    <text evidence="3">The sequence shown here is derived from an EMBL/GenBank/DDBJ whole genome shotgun (WGS) entry which is preliminary data.</text>
</comment>
<dbReference type="InterPro" id="IPR001810">
    <property type="entry name" value="F-box_dom"/>
</dbReference>
<gene>
    <name evidence="3" type="ORF">IAR55_001868</name>
</gene>
<sequence length="615" mass="70830">MLRLDPSLIIDILSQLHPTDLLACAAVCRTLNEIITDSLRLQLRLRHYLYQTSHEEYGATDIGLNQNGGSRQCPPDEELRRLVTRETNLDRLEPRVSSFNLPRDQILHTISGKYVITQPGEDAERTDKSGRHILCTIWEDGKPRRVTVRFTPFSDLFDIDVQQDVIVVQEDEYGTDRSKTNVHLRFVHLFNETEEAEPHEIGVLRIREPEWQGGEPHNISLAPEGKVMIWCDGIVRVYVWRDGTYVGRLPPHRATRGVAWRSNLGNVWTDARTLVGLDLPYGENVSILDASLAIFNPDSFRLSSEPTPLLLELPFNHPKLTKVALRLLKLPDTTHIITPTDNLPYIQREGPYRLLVVATEFIVDRRHTMRLVVVVPTQYFDEIRLHRDRKEATRTDKTMSETPWNDEMNPFEAVTRLPFEEWQNRCLIWAEPAGSPNYFQGFYEAQHGLRLFNYDYGELEHMGNLRLSINDFNQRKLRWNHLDDLMPSTLGGANRLDVLRSIAPSEGERLQDRQQSRNYKKSVVPATSEHIGSINCSGEFVLGQKGRAKTFIFEGQRMAMQQWEHQKVWLFDFGASEQGYGGNERQRGRNGRGRGDEDVVMGEERTEAEQGQEIS</sequence>
<evidence type="ECO:0000259" key="2">
    <source>
        <dbReference type="PROSITE" id="PS50181"/>
    </source>
</evidence>
<keyword evidence="4" id="KW-1185">Reference proteome</keyword>
<name>A0AAW0Z389_9TREE</name>
<dbReference type="EMBL" id="JBCAWK010000003">
    <property type="protein sequence ID" value="KAK8864618.1"/>
    <property type="molecule type" value="Genomic_DNA"/>
</dbReference>
<dbReference type="InterPro" id="IPR036047">
    <property type="entry name" value="F-box-like_dom_sf"/>
</dbReference>
<feature type="compositionally biased region" description="Basic and acidic residues" evidence="1">
    <location>
        <begin position="593"/>
        <end position="608"/>
    </location>
</feature>
<evidence type="ECO:0000313" key="3">
    <source>
        <dbReference type="EMBL" id="KAK8864618.1"/>
    </source>
</evidence>
<dbReference type="Proteomes" id="UP001388673">
    <property type="component" value="Unassembled WGS sequence"/>
</dbReference>
<dbReference type="KEGG" id="kne:92179127"/>
<dbReference type="Gene3D" id="1.20.1280.50">
    <property type="match status" value="1"/>
</dbReference>
<dbReference type="RefSeq" id="XP_066804914.1">
    <property type="nucleotide sequence ID" value="XM_066944991.1"/>
</dbReference>
<evidence type="ECO:0000256" key="1">
    <source>
        <dbReference type="SAM" id="MobiDB-lite"/>
    </source>
</evidence>
<protein>
    <recommendedName>
        <fullName evidence="2">F-box domain-containing protein</fullName>
    </recommendedName>
</protein>
<reference evidence="3 4" key="1">
    <citation type="journal article" date="2024" name="bioRxiv">
        <title>Comparative genomics of Cryptococcus and Kwoniella reveals pathogenesis evolution and contrasting karyotype dynamics via intercentromeric recombination or chromosome fusion.</title>
        <authorList>
            <person name="Coelho M.A."/>
            <person name="David-Palma M."/>
            <person name="Shea T."/>
            <person name="Bowers K."/>
            <person name="McGinley-Smith S."/>
            <person name="Mohammad A.W."/>
            <person name="Gnirke A."/>
            <person name="Yurkov A.M."/>
            <person name="Nowrousian M."/>
            <person name="Sun S."/>
            <person name="Cuomo C.A."/>
            <person name="Heitman J."/>
        </authorList>
    </citation>
    <scope>NUCLEOTIDE SEQUENCE [LARGE SCALE GENOMIC DNA]</scope>
    <source>
        <strain evidence="3 4">CBS 13917</strain>
    </source>
</reference>
<dbReference type="GeneID" id="92179127"/>
<evidence type="ECO:0000313" key="4">
    <source>
        <dbReference type="Proteomes" id="UP001388673"/>
    </source>
</evidence>
<feature type="region of interest" description="Disordered" evidence="1">
    <location>
        <begin position="579"/>
        <end position="615"/>
    </location>
</feature>
<proteinExistence type="predicted"/>
<dbReference type="SMART" id="SM00256">
    <property type="entry name" value="FBOX"/>
    <property type="match status" value="1"/>
</dbReference>
<dbReference type="SUPFAM" id="SSF81383">
    <property type="entry name" value="F-box domain"/>
    <property type="match status" value="1"/>
</dbReference>
<feature type="domain" description="F-box" evidence="2">
    <location>
        <begin position="1"/>
        <end position="45"/>
    </location>
</feature>
<accession>A0AAW0Z389</accession>